<evidence type="ECO:0000313" key="1">
    <source>
        <dbReference type="EMBL" id="MFC7015629.1"/>
    </source>
</evidence>
<comment type="caution">
    <text evidence="1">The sequence shown here is derived from an EMBL/GenBank/DDBJ whole genome shotgun (WGS) entry which is preliminary data.</text>
</comment>
<gene>
    <name evidence="1" type="ORF">ACFQMH_28790</name>
</gene>
<organism evidence="1 2">
    <name type="scientific">Streptomyces viridiviolaceus</name>
    <dbReference type="NCBI Taxonomy" id="68282"/>
    <lineage>
        <taxon>Bacteria</taxon>
        <taxon>Bacillati</taxon>
        <taxon>Actinomycetota</taxon>
        <taxon>Actinomycetes</taxon>
        <taxon>Kitasatosporales</taxon>
        <taxon>Streptomycetaceae</taxon>
        <taxon>Streptomyces</taxon>
    </lineage>
</organism>
<dbReference type="EMBL" id="JBHSYM010000065">
    <property type="protein sequence ID" value="MFC7015629.1"/>
    <property type="molecule type" value="Genomic_DNA"/>
</dbReference>
<evidence type="ECO:0000313" key="2">
    <source>
        <dbReference type="Proteomes" id="UP001596409"/>
    </source>
</evidence>
<dbReference type="RefSeq" id="WP_385869976.1">
    <property type="nucleotide sequence ID" value="NZ_JBHSYM010000065.1"/>
</dbReference>
<reference evidence="2" key="1">
    <citation type="journal article" date="2019" name="Int. J. Syst. Evol. Microbiol.">
        <title>The Global Catalogue of Microorganisms (GCM) 10K type strain sequencing project: providing services to taxonomists for standard genome sequencing and annotation.</title>
        <authorList>
            <consortium name="The Broad Institute Genomics Platform"/>
            <consortium name="The Broad Institute Genome Sequencing Center for Infectious Disease"/>
            <person name="Wu L."/>
            <person name="Ma J."/>
        </authorList>
    </citation>
    <scope>NUCLEOTIDE SEQUENCE [LARGE SCALE GENOMIC DNA]</scope>
    <source>
        <strain evidence="2">JCM 4855</strain>
    </source>
</reference>
<keyword evidence="2" id="KW-1185">Reference proteome</keyword>
<protein>
    <submittedName>
        <fullName evidence="1">Transposase</fullName>
    </submittedName>
</protein>
<dbReference type="Proteomes" id="UP001596409">
    <property type="component" value="Unassembled WGS sequence"/>
</dbReference>
<sequence>MVGRGELTDEAWERIAPLLPGVDGRGRPW</sequence>
<name>A0ABW2E648_9ACTN</name>
<accession>A0ABW2E648</accession>
<feature type="non-terminal residue" evidence="1">
    <location>
        <position position="29"/>
    </location>
</feature>
<proteinExistence type="predicted"/>